<proteinExistence type="predicted"/>
<dbReference type="InterPro" id="IPR036071">
    <property type="entry name" value="AMMECR1_dom_sf"/>
</dbReference>
<dbReference type="InterPro" id="IPR002733">
    <property type="entry name" value="AMMECR1_domain"/>
</dbReference>
<evidence type="ECO:0000313" key="2">
    <source>
        <dbReference type="EMBL" id="PJE59718.1"/>
    </source>
</evidence>
<dbReference type="SUPFAM" id="SSF143447">
    <property type="entry name" value="AMMECR1-like"/>
    <property type="match status" value="1"/>
</dbReference>
<evidence type="ECO:0000313" key="3">
    <source>
        <dbReference type="Proteomes" id="UP000231086"/>
    </source>
</evidence>
<evidence type="ECO:0000259" key="1">
    <source>
        <dbReference type="PROSITE" id="PS51112"/>
    </source>
</evidence>
<dbReference type="InterPro" id="IPR027485">
    <property type="entry name" value="AMMECR1_N"/>
</dbReference>
<dbReference type="Proteomes" id="UP000231086">
    <property type="component" value="Unassembled WGS sequence"/>
</dbReference>
<feature type="domain" description="AMMECR1" evidence="1">
    <location>
        <begin position="15"/>
        <end position="200"/>
    </location>
</feature>
<dbReference type="NCBIfam" id="TIGR04335">
    <property type="entry name" value="AmmeMemoSam_A"/>
    <property type="match status" value="1"/>
</dbReference>
<protein>
    <submittedName>
        <fullName evidence="2">AmmeMemoRadiSam system protein A</fullName>
    </submittedName>
</protein>
<reference evidence="3" key="1">
    <citation type="submission" date="2017-09" db="EMBL/GenBank/DDBJ databases">
        <title>Depth-based differentiation of microbial function through sediment-hosted aquifers and enrichment of novel symbionts in the deep terrestrial subsurface.</title>
        <authorList>
            <person name="Probst A.J."/>
            <person name="Ladd B."/>
            <person name="Jarett J.K."/>
            <person name="Geller-Mcgrath D.E."/>
            <person name="Sieber C.M.K."/>
            <person name="Emerson J.B."/>
            <person name="Anantharaman K."/>
            <person name="Thomas B.C."/>
            <person name="Malmstrom R."/>
            <person name="Stieglmeier M."/>
            <person name="Klingl A."/>
            <person name="Woyke T."/>
            <person name="Ryan C.M."/>
            <person name="Banfield J.F."/>
        </authorList>
    </citation>
    <scope>NUCLEOTIDE SEQUENCE [LARGE SCALE GENOMIC DNA]</scope>
</reference>
<dbReference type="NCBIfam" id="TIGR00296">
    <property type="entry name" value="TIGR00296 family protein"/>
    <property type="match status" value="1"/>
</dbReference>
<name>A0A2M8KIH7_9BACT</name>
<comment type="caution">
    <text evidence="2">The sequence shown here is derived from an EMBL/GenBank/DDBJ whole genome shotgun (WGS) entry which is preliminary data.</text>
</comment>
<dbReference type="PROSITE" id="PS51112">
    <property type="entry name" value="AMMECR1"/>
    <property type="match status" value="1"/>
</dbReference>
<dbReference type="InterPro" id="IPR027623">
    <property type="entry name" value="AmmeMemoSam_A"/>
</dbReference>
<dbReference type="Pfam" id="PF01871">
    <property type="entry name" value="AMMECR1"/>
    <property type="match status" value="1"/>
</dbReference>
<dbReference type="InterPro" id="IPR023473">
    <property type="entry name" value="AMMECR1"/>
</dbReference>
<sequence>MGRSLFLPNNMDKQLLTEKEKNLAGQIVWVALKAAAGNKPYRPAVPATPIFSAKMGVFVSLYQNGRLRGCIGNFAPAVGLAQNLADMARAAALDDPRFLPLTATELRDLEVEISVLSPLQKIIDPKLIKVGKHGVYVRQGGHSGVYLPQVATEAGWNRKEFLNSVCRDKAGLAADAWRGGSIDIFIFTAQIFSATPPAEK</sequence>
<dbReference type="Gene3D" id="3.30.700.20">
    <property type="entry name" value="Hypothetical protein ph0010, domain 1"/>
    <property type="match status" value="1"/>
</dbReference>
<dbReference type="PANTHER" id="PTHR13016:SF0">
    <property type="entry name" value="AMME SYNDROME CANDIDATE GENE 1 PROTEIN"/>
    <property type="match status" value="1"/>
</dbReference>
<dbReference type="PANTHER" id="PTHR13016">
    <property type="entry name" value="AMMECR1 HOMOLOG"/>
    <property type="match status" value="1"/>
</dbReference>
<dbReference type="EMBL" id="PFEA01000039">
    <property type="protein sequence ID" value="PJE59718.1"/>
    <property type="molecule type" value="Genomic_DNA"/>
</dbReference>
<organism evidence="2 3">
    <name type="scientific">Candidatus Portnoybacteria bacterium CG10_big_fil_rev_8_21_14_0_10_44_7</name>
    <dbReference type="NCBI Taxonomy" id="1974816"/>
    <lineage>
        <taxon>Bacteria</taxon>
        <taxon>Candidatus Portnoyibacteriota</taxon>
    </lineage>
</organism>
<accession>A0A2M8KIH7</accession>
<dbReference type="AlphaFoldDB" id="A0A2M8KIH7"/>
<dbReference type="Gene3D" id="3.30.1490.150">
    <property type="entry name" value="Hypothetical protein ph0010, domain 2"/>
    <property type="match status" value="1"/>
</dbReference>
<gene>
    <name evidence="2" type="ORF">COU85_02170</name>
</gene>